<dbReference type="Proteomes" id="UP000002279">
    <property type="component" value="Chromosome X5"/>
</dbReference>
<dbReference type="Gene3D" id="3.30.70.270">
    <property type="match status" value="2"/>
</dbReference>
<evidence type="ECO:0000256" key="4">
    <source>
        <dbReference type="ARBA" id="ARBA00022722"/>
    </source>
</evidence>
<keyword evidence="10" id="KW-0863">Zinc-finger</keyword>
<evidence type="ECO:0000256" key="6">
    <source>
        <dbReference type="ARBA" id="ARBA00022759"/>
    </source>
</evidence>
<evidence type="ECO:0000256" key="5">
    <source>
        <dbReference type="ARBA" id="ARBA00022723"/>
    </source>
</evidence>
<dbReference type="InParanoid" id="A0A6I8NBJ4"/>
<name>A0A6I8NBJ4_ORNAN</name>
<proteinExistence type="inferred from homology"/>
<dbReference type="InterPro" id="IPR002156">
    <property type="entry name" value="RNaseH_domain"/>
</dbReference>
<evidence type="ECO:0000259" key="13">
    <source>
        <dbReference type="PROSITE" id="PS50879"/>
    </source>
</evidence>
<dbReference type="PROSITE" id="PS50879">
    <property type="entry name" value="RNASE_H_1"/>
    <property type="match status" value="1"/>
</dbReference>
<dbReference type="InterPro" id="IPR010661">
    <property type="entry name" value="RVT_thumb"/>
</dbReference>
<dbReference type="Gene3D" id="1.10.10.200">
    <property type="match status" value="1"/>
</dbReference>
<keyword evidence="5" id="KW-0479">Metal-binding</keyword>
<dbReference type="InterPro" id="IPR043128">
    <property type="entry name" value="Rev_trsase/Diguanyl_cyclase"/>
</dbReference>
<dbReference type="InterPro" id="IPR017856">
    <property type="entry name" value="Integrase-like_N"/>
</dbReference>
<dbReference type="GO" id="GO:0004523">
    <property type="term" value="F:RNA-DNA hybrid ribonuclease activity"/>
    <property type="evidence" value="ECO:0007669"/>
    <property type="project" value="InterPro"/>
</dbReference>
<keyword evidence="4" id="KW-0540">Nuclease</keyword>
<dbReference type="GO" id="GO:0008270">
    <property type="term" value="F:zinc ion binding"/>
    <property type="evidence" value="ECO:0007669"/>
    <property type="project" value="UniProtKB-KW"/>
</dbReference>
<keyword evidence="15" id="KW-1185">Reference proteome</keyword>
<evidence type="ECO:0000259" key="11">
    <source>
        <dbReference type="PROSITE" id="PS50876"/>
    </source>
</evidence>
<evidence type="ECO:0000256" key="8">
    <source>
        <dbReference type="ARBA" id="ARBA00022918"/>
    </source>
</evidence>
<comment type="similarity">
    <text evidence="1">Belongs to the beta type-B retroviral polymerase family. HERV class-II K(HML-2) pol subfamily.</text>
</comment>
<dbReference type="InterPro" id="IPR043502">
    <property type="entry name" value="DNA/RNA_pol_sf"/>
</dbReference>
<evidence type="ECO:0000256" key="7">
    <source>
        <dbReference type="ARBA" id="ARBA00022801"/>
    </source>
</evidence>
<keyword evidence="10" id="KW-0862">Zinc</keyword>
<dbReference type="GO" id="GO:0003964">
    <property type="term" value="F:RNA-directed DNA polymerase activity"/>
    <property type="evidence" value="ECO:0007669"/>
    <property type="project" value="UniProtKB-KW"/>
</dbReference>
<reference evidence="14 15" key="1">
    <citation type="journal article" date="2008" name="Nature">
        <title>Genome analysis of the platypus reveals unique signatures of evolution.</title>
        <authorList>
            <person name="Warren W.C."/>
            <person name="Hillier L.W."/>
            <person name="Marshall Graves J.A."/>
            <person name="Birney E."/>
            <person name="Ponting C.P."/>
            <person name="Grutzner F."/>
            <person name="Belov K."/>
            <person name="Miller W."/>
            <person name="Clarke L."/>
            <person name="Chinwalla A.T."/>
            <person name="Yang S.P."/>
            <person name="Heger A."/>
            <person name="Locke D.P."/>
            <person name="Miethke P."/>
            <person name="Waters P.D."/>
            <person name="Veyrunes F."/>
            <person name="Fulton L."/>
            <person name="Fulton B."/>
            <person name="Graves T."/>
            <person name="Wallis J."/>
            <person name="Puente X.S."/>
            <person name="Lopez-Otin C."/>
            <person name="Ordonez G.R."/>
            <person name="Eichler E.E."/>
            <person name="Chen L."/>
            <person name="Cheng Z."/>
            <person name="Deakin J.E."/>
            <person name="Alsop A."/>
            <person name="Thompson K."/>
            <person name="Kirby P."/>
            <person name="Papenfuss A.T."/>
            <person name="Wakefield M.J."/>
            <person name="Olender T."/>
            <person name="Lancet D."/>
            <person name="Huttley G.A."/>
            <person name="Smit A.F."/>
            <person name="Pask A."/>
            <person name="Temple-Smith P."/>
            <person name="Batzer M.A."/>
            <person name="Walker J.A."/>
            <person name="Konkel M.K."/>
            <person name="Harris R.S."/>
            <person name="Whittington C.M."/>
            <person name="Wong E.S."/>
            <person name="Gemmell N.J."/>
            <person name="Buschiazzo E."/>
            <person name="Vargas Jentzsch I.M."/>
            <person name="Merkel A."/>
            <person name="Schmitz J."/>
            <person name="Zemann A."/>
            <person name="Churakov G."/>
            <person name="Kriegs J.O."/>
            <person name="Brosius J."/>
            <person name="Murchison E.P."/>
            <person name="Sachidanandam R."/>
            <person name="Smith C."/>
            <person name="Hannon G.J."/>
            <person name="Tsend-Ayush E."/>
            <person name="McMillan D."/>
            <person name="Attenborough R."/>
            <person name="Rens W."/>
            <person name="Ferguson-Smith M."/>
            <person name="Lefevre C.M."/>
            <person name="Sharp J.A."/>
            <person name="Nicholas K.R."/>
            <person name="Ray D.A."/>
            <person name="Kube M."/>
            <person name="Reinhardt R."/>
            <person name="Pringle T.H."/>
            <person name="Taylor J."/>
            <person name="Jones R.C."/>
            <person name="Nixon B."/>
            <person name="Dacheux J.L."/>
            <person name="Niwa H."/>
            <person name="Sekita Y."/>
            <person name="Huang X."/>
            <person name="Stark A."/>
            <person name="Kheradpour P."/>
            <person name="Kellis M."/>
            <person name="Flicek P."/>
            <person name="Chen Y."/>
            <person name="Webber C."/>
            <person name="Hardison R."/>
            <person name="Nelson J."/>
            <person name="Hallsworth-Pepin K."/>
            <person name="Delehaunty K."/>
            <person name="Markovic C."/>
            <person name="Minx P."/>
            <person name="Feng Y."/>
            <person name="Kremitzki C."/>
            <person name="Mitreva M."/>
            <person name="Glasscock J."/>
            <person name="Wylie T."/>
            <person name="Wohldmann P."/>
            <person name="Thiru P."/>
            <person name="Nhan M.N."/>
            <person name="Pohl C.S."/>
            <person name="Smith S.M."/>
            <person name="Hou S."/>
            <person name="Nefedov M."/>
            <person name="de Jong P.J."/>
            <person name="Renfree M.B."/>
            <person name="Mardis E.R."/>
            <person name="Wilson R.K."/>
        </authorList>
    </citation>
    <scope>NUCLEOTIDE SEQUENCE [LARGE SCALE GENOMIC DNA]</scope>
    <source>
        <strain evidence="14 15">Glennie</strain>
    </source>
</reference>
<protein>
    <recommendedName>
        <fullName evidence="16">Reverse transcriptase domain-containing protein</fullName>
    </recommendedName>
</protein>
<evidence type="ECO:0008006" key="16">
    <source>
        <dbReference type="Google" id="ProtNLM"/>
    </source>
</evidence>
<reference evidence="14" key="3">
    <citation type="submission" date="2025-09" db="UniProtKB">
        <authorList>
            <consortium name="Ensembl"/>
        </authorList>
    </citation>
    <scope>IDENTIFICATION</scope>
    <source>
        <strain evidence="14">Glennie</strain>
    </source>
</reference>
<dbReference type="PANTHER" id="PTHR41694">
    <property type="entry name" value="ENDOGENOUS RETROVIRUS GROUP K MEMBER POL PROTEIN"/>
    <property type="match status" value="1"/>
</dbReference>
<dbReference type="Pfam" id="PF06817">
    <property type="entry name" value="RVT_thumb"/>
    <property type="match status" value="1"/>
</dbReference>
<dbReference type="Pfam" id="PF02022">
    <property type="entry name" value="Integrase_Zn"/>
    <property type="match status" value="1"/>
</dbReference>
<evidence type="ECO:0000256" key="3">
    <source>
        <dbReference type="ARBA" id="ARBA00022695"/>
    </source>
</evidence>
<dbReference type="Gene3D" id="3.10.10.10">
    <property type="entry name" value="HIV Type 1 Reverse Transcriptase, subunit A, domain 1"/>
    <property type="match status" value="1"/>
</dbReference>
<keyword evidence="6" id="KW-0255">Endonuclease</keyword>
<dbReference type="FunCoup" id="A0A6I8NBJ4">
    <property type="interactions" value="57"/>
</dbReference>
<dbReference type="PROSITE" id="PS50878">
    <property type="entry name" value="RT_POL"/>
    <property type="match status" value="1"/>
</dbReference>
<accession>A0A6I8NBJ4</accession>
<dbReference type="GO" id="GO:0003677">
    <property type="term" value="F:DNA binding"/>
    <property type="evidence" value="ECO:0007669"/>
    <property type="project" value="UniProtKB-KW"/>
</dbReference>
<dbReference type="Ensembl" id="ENSOANT00000013194.2">
    <property type="protein sequence ID" value="ENSOANP00000038143.1"/>
    <property type="gene ID" value="ENSOANG00000008297.2"/>
</dbReference>
<feature type="domain" description="RNase H type-1" evidence="13">
    <location>
        <begin position="328"/>
        <end position="460"/>
    </location>
</feature>
<evidence type="ECO:0000256" key="2">
    <source>
        <dbReference type="ARBA" id="ARBA00022679"/>
    </source>
</evidence>
<keyword evidence="2" id="KW-0808">Transferase</keyword>
<evidence type="ECO:0000313" key="14">
    <source>
        <dbReference type="Ensembl" id="ENSOANP00000038143.1"/>
    </source>
</evidence>
<sequence>MIAFTVSHCTSRTDPAFTVRSINFAAPAKRYQWKVLPQGMVNSPTLCQWYVGKILEDNRSQYPDATLSHYMDDILLSHPSPGRLHSLTIAVVEHLRRYGLVVAPEKVQDTEAFLYLGFSLLGDRVTQRAPQIEFDRYTTLNDMQRLVGQIQWLRASLSIPSGLMEPLYDLLKGNPNLRSPREWTTAAKDTVQTILQLATRGSTDRVDPAARLEVTVFRDRGLFAAIHQGNRVLEWSYSGRTSKVLEREEVILGHFCLTLIRRVRVLAGSAPIIYLGISQGEVDALAQEDLTWATITQTAQVEERSTLLVGPLLRHAWLSRARMVQHEPVEGDNIFTDSTKDKRAAVYNQTSGALTVLSTPHESTQRNELYPINWALEKYSQPINVISDSLYAVSLVNRLETSILFDRRSEIGEQLCDLQRRLLARTSPIYVMHVWSHTDGRGPVFEGNRVVDASLYQVLAGGSFPESARKAHALFHLPSVSLRRLYSLTKAEARGIVRRCTRCLPFLPRPPGQSGVNCAAWSRMTSGRWMSPIGGATASMSPWTLTPDS</sequence>
<dbReference type="InterPro" id="IPR003308">
    <property type="entry name" value="Integrase_Zn-bd_dom_N"/>
</dbReference>
<dbReference type="InterPro" id="IPR036397">
    <property type="entry name" value="RNaseH_sf"/>
</dbReference>
<dbReference type="AlphaFoldDB" id="A0A6I8NBJ4"/>
<dbReference type="PANTHER" id="PTHR41694:SF3">
    <property type="entry name" value="RNA-DIRECTED DNA POLYMERASE-RELATED"/>
    <property type="match status" value="1"/>
</dbReference>
<feature type="domain" description="Reverse transcriptase" evidence="12">
    <location>
        <begin position="1"/>
        <end position="120"/>
    </location>
</feature>
<feature type="domain" description="Integrase-type" evidence="11">
    <location>
        <begin position="463"/>
        <end position="504"/>
    </location>
</feature>
<keyword evidence="7" id="KW-0378">Hydrolase</keyword>
<evidence type="ECO:0000256" key="10">
    <source>
        <dbReference type="PROSITE-ProRule" id="PRU00450"/>
    </source>
</evidence>
<reference evidence="14" key="2">
    <citation type="submission" date="2025-08" db="UniProtKB">
        <authorList>
            <consortium name="Ensembl"/>
        </authorList>
    </citation>
    <scope>IDENTIFICATION</scope>
    <source>
        <strain evidence="14">Glennie</strain>
    </source>
</reference>
<evidence type="ECO:0000256" key="9">
    <source>
        <dbReference type="ARBA" id="ARBA00023125"/>
    </source>
</evidence>
<dbReference type="Gene3D" id="3.30.420.10">
    <property type="entry name" value="Ribonuclease H-like superfamily/Ribonuclease H"/>
    <property type="match status" value="1"/>
</dbReference>
<keyword evidence="8" id="KW-0695">RNA-directed DNA polymerase</keyword>
<dbReference type="GeneTree" id="ENSGT00670000098165"/>
<dbReference type="Pfam" id="PF00078">
    <property type="entry name" value="RVT_1"/>
    <property type="match status" value="1"/>
</dbReference>
<keyword evidence="3" id="KW-0548">Nucleotidyltransferase</keyword>
<evidence type="ECO:0000313" key="15">
    <source>
        <dbReference type="Proteomes" id="UP000002279"/>
    </source>
</evidence>
<dbReference type="GO" id="GO:0035613">
    <property type="term" value="F:RNA stem-loop binding"/>
    <property type="evidence" value="ECO:0000318"/>
    <property type="project" value="GO_Central"/>
</dbReference>
<dbReference type="SUPFAM" id="SSF56672">
    <property type="entry name" value="DNA/RNA polymerases"/>
    <property type="match status" value="1"/>
</dbReference>
<dbReference type="OMA" id="NKETICI"/>
<dbReference type="InterPro" id="IPR000477">
    <property type="entry name" value="RT_dom"/>
</dbReference>
<dbReference type="PROSITE" id="PS50876">
    <property type="entry name" value="ZF_INTEGRASE"/>
    <property type="match status" value="1"/>
</dbReference>
<dbReference type="SUPFAM" id="SSF46919">
    <property type="entry name" value="N-terminal Zn binding domain of HIV integrase"/>
    <property type="match status" value="1"/>
</dbReference>
<evidence type="ECO:0000259" key="12">
    <source>
        <dbReference type="PROSITE" id="PS50878"/>
    </source>
</evidence>
<dbReference type="Pfam" id="PF00075">
    <property type="entry name" value="RNase_H"/>
    <property type="match status" value="1"/>
</dbReference>
<organism evidence="14 15">
    <name type="scientific">Ornithorhynchus anatinus</name>
    <name type="common">Duckbill platypus</name>
    <dbReference type="NCBI Taxonomy" id="9258"/>
    <lineage>
        <taxon>Eukaryota</taxon>
        <taxon>Metazoa</taxon>
        <taxon>Chordata</taxon>
        <taxon>Craniata</taxon>
        <taxon>Vertebrata</taxon>
        <taxon>Euteleostomi</taxon>
        <taxon>Mammalia</taxon>
        <taxon>Monotremata</taxon>
        <taxon>Ornithorhynchidae</taxon>
        <taxon>Ornithorhynchus</taxon>
    </lineage>
</organism>
<evidence type="ECO:0000256" key="1">
    <source>
        <dbReference type="ARBA" id="ARBA00010879"/>
    </source>
</evidence>
<dbReference type="Bgee" id="ENSOANG00000008297">
    <property type="expression patterns" value="Expressed in ovary and 3 other cell types or tissues"/>
</dbReference>
<keyword evidence="9" id="KW-0238">DNA-binding</keyword>